<evidence type="ECO:0000256" key="1">
    <source>
        <dbReference type="SAM" id="MobiDB-lite"/>
    </source>
</evidence>
<feature type="compositionally biased region" description="Acidic residues" evidence="1">
    <location>
        <begin position="163"/>
        <end position="176"/>
    </location>
</feature>
<evidence type="ECO:0000313" key="5">
    <source>
        <dbReference type="Proteomes" id="UP000018467"/>
    </source>
</evidence>
<evidence type="ECO:0000256" key="3">
    <source>
        <dbReference type="SAM" id="SignalP"/>
    </source>
</evidence>
<proteinExistence type="predicted"/>
<dbReference type="GeneTree" id="ENSGT01000000215257"/>
<feature type="region of interest" description="Disordered" evidence="1">
    <location>
        <begin position="107"/>
        <end position="214"/>
    </location>
</feature>
<keyword evidence="2" id="KW-1133">Transmembrane helix</keyword>
<reference evidence="4" key="4">
    <citation type="submission" date="2025-09" db="UniProtKB">
        <authorList>
            <consortium name="Ensembl"/>
        </authorList>
    </citation>
    <scope>IDENTIFICATION</scope>
</reference>
<evidence type="ECO:0000256" key="2">
    <source>
        <dbReference type="SAM" id="Phobius"/>
    </source>
</evidence>
<feature type="chain" id="PRO_5017441648" evidence="3">
    <location>
        <begin position="34"/>
        <end position="214"/>
    </location>
</feature>
<dbReference type="InterPro" id="IPR031696">
    <property type="entry name" value="DUF4719"/>
</dbReference>
<keyword evidence="2" id="KW-0812">Transmembrane</keyword>
<keyword evidence="2" id="KW-0472">Membrane</keyword>
<dbReference type="PANTHER" id="PTHR38505">
    <property type="entry name" value="HYPOTHETICAL PROTEIN LOC100362176"/>
    <property type="match status" value="1"/>
</dbReference>
<organism evidence="4 5">
    <name type="scientific">Astyanax mexicanus</name>
    <name type="common">Blind cave fish</name>
    <name type="synonym">Astyanax fasciatus mexicanus</name>
    <dbReference type="NCBI Taxonomy" id="7994"/>
    <lineage>
        <taxon>Eukaryota</taxon>
        <taxon>Metazoa</taxon>
        <taxon>Chordata</taxon>
        <taxon>Craniata</taxon>
        <taxon>Vertebrata</taxon>
        <taxon>Euteleostomi</taxon>
        <taxon>Actinopterygii</taxon>
        <taxon>Neopterygii</taxon>
        <taxon>Teleostei</taxon>
        <taxon>Ostariophysi</taxon>
        <taxon>Characiformes</taxon>
        <taxon>Characoidei</taxon>
        <taxon>Acestrorhamphidae</taxon>
        <taxon>Acestrorhamphinae</taxon>
        <taxon>Astyanax</taxon>
    </lineage>
</organism>
<protein>
    <submittedName>
        <fullName evidence="4">Uncharacterized protein</fullName>
    </submittedName>
</protein>
<keyword evidence="5" id="KW-1185">Reference proteome</keyword>
<feature type="compositionally biased region" description="Polar residues" evidence="1">
    <location>
        <begin position="204"/>
        <end position="214"/>
    </location>
</feature>
<accession>A0A3B1IQX4</accession>
<dbReference type="AlphaFoldDB" id="A0A3B1IQX4"/>
<reference evidence="4" key="3">
    <citation type="submission" date="2025-08" db="UniProtKB">
        <authorList>
            <consortium name="Ensembl"/>
        </authorList>
    </citation>
    <scope>IDENTIFICATION</scope>
</reference>
<name>A0A3B1IQX4_ASTMX</name>
<dbReference type="Bgee" id="ENSAMXG00000039630">
    <property type="expression patterns" value="Expressed in bone element"/>
</dbReference>
<feature type="signal peptide" evidence="3">
    <location>
        <begin position="1"/>
        <end position="33"/>
    </location>
</feature>
<evidence type="ECO:0000313" key="4">
    <source>
        <dbReference type="Ensembl" id="ENSAMXP00000031604.1"/>
    </source>
</evidence>
<reference evidence="5" key="2">
    <citation type="journal article" date="2014" name="Nat. Commun.">
        <title>The cavefish genome reveals candidate genes for eye loss.</title>
        <authorList>
            <person name="McGaugh S.E."/>
            <person name="Gross J.B."/>
            <person name="Aken B."/>
            <person name="Blin M."/>
            <person name="Borowsky R."/>
            <person name="Chalopin D."/>
            <person name="Hinaux H."/>
            <person name="Jeffery W.R."/>
            <person name="Keene A."/>
            <person name="Ma L."/>
            <person name="Minx P."/>
            <person name="Murphy D."/>
            <person name="O'Quin K.E."/>
            <person name="Retaux S."/>
            <person name="Rohner N."/>
            <person name="Searle S.M."/>
            <person name="Stahl B.A."/>
            <person name="Tabin C."/>
            <person name="Volff J.N."/>
            <person name="Yoshizawa M."/>
            <person name="Warren W.C."/>
        </authorList>
    </citation>
    <scope>NUCLEOTIDE SEQUENCE [LARGE SCALE GENOMIC DNA]</scope>
    <source>
        <strain evidence="5">female</strain>
    </source>
</reference>
<feature type="compositionally biased region" description="Pro residues" evidence="1">
    <location>
        <begin position="138"/>
        <end position="148"/>
    </location>
</feature>
<dbReference type="PANTHER" id="PTHR38505:SF1">
    <property type="entry name" value="RIKEN CDNA 1110032F04 GENE"/>
    <property type="match status" value="1"/>
</dbReference>
<feature type="compositionally biased region" description="Basic and acidic residues" evidence="1">
    <location>
        <begin position="150"/>
        <end position="159"/>
    </location>
</feature>
<feature type="transmembrane region" description="Helical" evidence="2">
    <location>
        <begin position="81"/>
        <end position="101"/>
    </location>
</feature>
<keyword evidence="3" id="KW-0732">Signal</keyword>
<dbReference type="Pfam" id="PF15843">
    <property type="entry name" value="DUF4719"/>
    <property type="match status" value="1"/>
</dbReference>
<dbReference type="Proteomes" id="UP000018467">
    <property type="component" value="Unassembled WGS sequence"/>
</dbReference>
<dbReference type="InParanoid" id="A0A3B1IQX4"/>
<sequence length="214" mass="23178">MGWGPGARSFFALFTMGSRLAVLAALALRACQASRDCGDVSCGEHERCCARGNGSTSNGNGSSGAAARAFLDGAGWLARKLSGVLILLLLFAMGYFVQRVVCPRPRGRRERVRASRDTLLTTSSPPPLEPGTEFMWPAPLPPPPPPRLPAYDEVKHLPTYEESVQEAEEEEEEEEGLGGRRSQDNLLEAAGAQRRPAEDRRTAARQTRGSRNSV</sequence>
<dbReference type="Ensembl" id="ENSAMXT00000034533.1">
    <property type="protein sequence ID" value="ENSAMXP00000031604.1"/>
    <property type="gene ID" value="ENSAMXG00000039630.1"/>
</dbReference>
<reference evidence="5" key="1">
    <citation type="submission" date="2013-03" db="EMBL/GenBank/DDBJ databases">
        <authorList>
            <person name="Jeffery W."/>
            <person name="Warren W."/>
            <person name="Wilson R.K."/>
        </authorList>
    </citation>
    <scope>NUCLEOTIDE SEQUENCE</scope>
    <source>
        <strain evidence="5">female</strain>
    </source>
</reference>